<dbReference type="EnsemblPlants" id="AVESA.00010b.r2.2DG0362630.1">
    <property type="protein sequence ID" value="AVESA.00010b.r2.2DG0362630.1.CDS.1"/>
    <property type="gene ID" value="AVESA.00010b.r2.2DG0362630"/>
</dbReference>
<organism evidence="1 2">
    <name type="scientific">Avena sativa</name>
    <name type="common">Oat</name>
    <dbReference type="NCBI Taxonomy" id="4498"/>
    <lineage>
        <taxon>Eukaryota</taxon>
        <taxon>Viridiplantae</taxon>
        <taxon>Streptophyta</taxon>
        <taxon>Embryophyta</taxon>
        <taxon>Tracheophyta</taxon>
        <taxon>Spermatophyta</taxon>
        <taxon>Magnoliopsida</taxon>
        <taxon>Liliopsida</taxon>
        <taxon>Poales</taxon>
        <taxon>Poaceae</taxon>
        <taxon>BOP clade</taxon>
        <taxon>Pooideae</taxon>
        <taxon>Poodae</taxon>
        <taxon>Poeae</taxon>
        <taxon>Poeae Chloroplast Group 1 (Aveneae type)</taxon>
        <taxon>Aveninae</taxon>
        <taxon>Avena</taxon>
    </lineage>
</organism>
<sequence>MEIGVAALGVLASKVAIAVASAAVNSAVSKLRRVSRGDHKNDANFLITELRLIEHTIGKFGGPSQSVWLAPLRNLAYAIEDCLACFEVKKTSPQEFAKQIAQLKVRSVETGEQILRHMSINERMERLAVGFRGQNQGQPAAASAAALEVSVPQELRELLGTQSEGNLNCLLYFCMFPHDHHASRNPLIRRWLAEGLVQGEGAAVQYLKTLIEAKIINTIAKCNNGRIKRCQPPLDILKSISEQSSSENFMHFCDDMAKLQVECVRRLSLHPNEAATGDLILTDFSHLHTLAIFHGGANPEFYEAILNFAMYEVLRVLDLKECAPLCQRHLSAICNNLSLLKYLSFQFERDNDRVDDPVVDRVPRDISKLVWLETLDVRGSKIVTVHKELLMLPKLKHLLGKFQLSQKDKNLFGGMSSDLQKFLKQKSVLERLSGFVTGNRLGFPQLMCLMRRLRKVKIWCESDASEANLADISSAITKFIRDGSQEQGRSLSIDFQECSGQFLNTIQVEGSLASLKLCGNLSQFPQFVAQLRGIEELCLSFTALSWSETLTGLSNLSILKYLKLAENNLGPLAIEPQHFKRLERICLVGLESLKVTILAEALPRIVSIHMICKALDILPGTPGIEIAHIVGLEEVELHPEVDQGIIKHWEAAAEAHPNEPRVFVVESHTRSSANP</sequence>
<reference evidence="1" key="1">
    <citation type="submission" date="2021-05" db="EMBL/GenBank/DDBJ databases">
        <authorList>
            <person name="Scholz U."/>
            <person name="Mascher M."/>
            <person name="Fiebig A."/>
        </authorList>
    </citation>
    <scope>NUCLEOTIDE SEQUENCE [LARGE SCALE GENOMIC DNA]</scope>
</reference>
<evidence type="ECO:0000313" key="1">
    <source>
        <dbReference type="EnsemblPlants" id="AVESA.00010b.r2.2DG0362630.1.CDS.1"/>
    </source>
</evidence>
<protein>
    <submittedName>
        <fullName evidence="1">Uncharacterized protein</fullName>
    </submittedName>
</protein>
<proteinExistence type="predicted"/>
<reference evidence="1" key="2">
    <citation type="submission" date="2025-09" db="UniProtKB">
        <authorList>
            <consortium name="EnsemblPlants"/>
        </authorList>
    </citation>
    <scope>IDENTIFICATION</scope>
</reference>
<name>A0ACD5V255_AVESA</name>
<keyword evidence="2" id="KW-1185">Reference proteome</keyword>
<dbReference type="Proteomes" id="UP001732700">
    <property type="component" value="Chromosome 2D"/>
</dbReference>
<accession>A0ACD5V255</accession>
<evidence type="ECO:0000313" key="2">
    <source>
        <dbReference type="Proteomes" id="UP001732700"/>
    </source>
</evidence>